<evidence type="ECO:0000259" key="1">
    <source>
        <dbReference type="PROSITE" id="PS51186"/>
    </source>
</evidence>
<reference evidence="2" key="1">
    <citation type="submission" date="2020-12" db="EMBL/GenBank/DDBJ databases">
        <authorList>
            <person name="Huq M.A."/>
        </authorList>
    </citation>
    <scope>NUCLEOTIDE SEQUENCE</scope>
    <source>
        <strain evidence="2">MAHUQ-46</strain>
    </source>
</reference>
<dbReference type="SUPFAM" id="SSF55729">
    <property type="entry name" value="Acyl-CoA N-acyltransferases (Nat)"/>
    <property type="match status" value="1"/>
</dbReference>
<dbReference type="InterPro" id="IPR016181">
    <property type="entry name" value="Acyl_CoA_acyltransferase"/>
</dbReference>
<evidence type="ECO:0000313" key="3">
    <source>
        <dbReference type="Proteomes" id="UP000640274"/>
    </source>
</evidence>
<dbReference type="Gene3D" id="3.40.630.30">
    <property type="match status" value="1"/>
</dbReference>
<dbReference type="CDD" id="cd04301">
    <property type="entry name" value="NAT_SF"/>
    <property type="match status" value="1"/>
</dbReference>
<dbReference type="Pfam" id="PF13302">
    <property type="entry name" value="Acetyltransf_3"/>
    <property type="match status" value="1"/>
</dbReference>
<dbReference type="InterPro" id="IPR000182">
    <property type="entry name" value="GNAT_dom"/>
</dbReference>
<dbReference type="AlphaFoldDB" id="A0A934MTD3"/>
<dbReference type="RefSeq" id="WP_199017477.1">
    <property type="nucleotide sequence ID" value="NZ_JAELUP010000003.1"/>
</dbReference>
<sequence>MFIQSGRLCIRLFRHNDHTEVQGYASNPDVMFYIPGGALDEAGVRSFLEENIVSAPRNYAVVQAETGAVIGHIVFHPYFGQHTYEIGWVFDPRYCNQGYATEAARAVMDYGFCRLHLHRIIATCQPDNIPSWRVMEKLGMRREGFFKQCIPRGDGGWWDEYYYAVLKEEWDKGSLFDR</sequence>
<dbReference type="PANTHER" id="PTHR43792:SF5">
    <property type="entry name" value="RIBOSOMAL-PROTEIN-SERINE ACETYLTRANSFERASE"/>
    <property type="match status" value="1"/>
</dbReference>
<evidence type="ECO:0000313" key="2">
    <source>
        <dbReference type="EMBL" id="MBJ6359952.1"/>
    </source>
</evidence>
<proteinExistence type="predicted"/>
<feature type="domain" description="N-acetyltransferase" evidence="1">
    <location>
        <begin position="8"/>
        <end position="168"/>
    </location>
</feature>
<organism evidence="2 3">
    <name type="scientific">Paenibacillus roseus</name>
    <dbReference type="NCBI Taxonomy" id="2798579"/>
    <lineage>
        <taxon>Bacteria</taxon>
        <taxon>Bacillati</taxon>
        <taxon>Bacillota</taxon>
        <taxon>Bacilli</taxon>
        <taxon>Bacillales</taxon>
        <taxon>Paenibacillaceae</taxon>
        <taxon>Paenibacillus</taxon>
    </lineage>
</organism>
<accession>A0A934MTD3</accession>
<dbReference type="GO" id="GO:0016747">
    <property type="term" value="F:acyltransferase activity, transferring groups other than amino-acyl groups"/>
    <property type="evidence" value="ECO:0007669"/>
    <property type="project" value="InterPro"/>
</dbReference>
<keyword evidence="3" id="KW-1185">Reference proteome</keyword>
<name>A0A934MTD3_9BACL</name>
<comment type="caution">
    <text evidence="2">The sequence shown here is derived from an EMBL/GenBank/DDBJ whole genome shotgun (WGS) entry which is preliminary data.</text>
</comment>
<dbReference type="PROSITE" id="PS51186">
    <property type="entry name" value="GNAT"/>
    <property type="match status" value="1"/>
</dbReference>
<dbReference type="EMBL" id="JAELUP010000003">
    <property type="protein sequence ID" value="MBJ6359952.1"/>
    <property type="molecule type" value="Genomic_DNA"/>
</dbReference>
<gene>
    <name evidence="2" type="ORF">JFN88_01275</name>
</gene>
<dbReference type="InterPro" id="IPR051531">
    <property type="entry name" value="N-acetyltransferase"/>
</dbReference>
<protein>
    <submittedName>
        <fullName evidence="2">GNAT family N-acetyltransferase</fullName>
    </submittedName>
</protein>
<dbReference type="Proteomes" id="UP000640274">
    <property type="component" value="Unassembled WGS sequence"/>
</dbReference>
<dbReference type="PANTHER" id="PTHR43792">
    <property type="entry name" value="GNAT FAMILY, PUTATIVE (AFU_ORTHOLOGUE AFUA_3G00765)-RELATED-RELATED"/>
    <property type="match status" value="1"/>
</dbReference>